<accession>A0A484CG87</accession>
<comment type="caution">
    <text evidence="2">The sequence shown here is derived from an EMBL/GenBank/DDBJ whole genome shotgun (WGS) entry which is preliminary data.</text>
</comment>
<keyword evidence="3" id="KW-1185">Reference proteome</keyword>
<organism evidence="2 3">
    <name type="scientific">Perca flavescens</name>
    <name type="common">American yellow perch</name>
    <name type="synonym">Morone flavescens</name>
    <dbReference type="NCBI Taxonomy" id="8167"/>
    <lineage>
        <taxon>Eukaryota</taxon>
        <taxon>Metazoa</taxon>
        <taxon>Chordata</taxon>
        <taxon>Craniata</taxon>
        <taxon>Vertebrata</taxon>
        <taxon>Euteleostomi</taxon>
        <taxon>Actinopterygii</taxon>
        <taxon>Neopterygii</taxon>
        <taxon>Teleostei</taxon>
        <taxon>Neoteleostei</taxon>
        <taxon>Acanthomorphata</taxon>
        <taxon>Eupercaria</taxon>
        <taxon>Perciformes</taxon>
        <taxon>Percoidei</taxon>
        <taxon>Percidae</taxon>
        <taxon>Percinae</taxon>
        <taxon>Perca</taxon>
    </lineage>
</organism>
<dbReference type="AlphaFoldDB" id="A0A484CG87"/>
<evidence type="ECO:0000313" key="2">
    <source>
        <dbReference type="EMBL" id="TDH02587.1"/>
    </source>
</evidence>
<evidence type="ECO:0000256" key="1">
    <source>
        <dbReference type="SAM" id="MobiDB-lite"/>
    </source>
</evidence>
<proteinExistence type="predicted"/>
<dbReference type="EMBL" id="SCKG01000015">
    <property type="protein sequence ID" value="TDH02587.1"/>
    <property type="molecule type" value="Genomic_DNA"/>
</dbReference>
<feature type="region of interest" description="Disordered" evidence="1">
    <location>
        <begin position="1"/>
        <end position="62"/>
    </location>
</feature>
<name>A0A484CG87_PERFV</name>
<gene>
    <name evidence="2" type="ORF">EPR50_G00154190</name>
</gene>
<sequence length="89" mass="9929">MDGGHRAHHYDGEDKRKRGNRKKGPGSECRDGPPDFAAAGRGCLDSNRVKEKRRSSRLEAGVSCHSSGIVTKQPFTLRGALYWLRYSEL</sequence>
<protein>
    <submittedName>
        <fullName evidence="2">Uncharacterized protein</fullName>
    </submittedName>
</protein>
<evidence type="ECO:0000313" key="3">
    <source>
        <dbReference type="Proteomes" id="UP000295070"/>
    </source>
</evidence>
<reference evidence="2 3" key="1">
    <citation type="submission" date="2019-01" db="EMBL/GenBank/DDBJ databases">
        <title>A chromosome-scale genome assembly of the yellow perch, Perca flavescens.</title>
        <authorList>
            <person name="Feron R."/>
            <person name="Morvezen R."/>
            <person name="Bestin A."/>
            <person name="Haffray P."/>
            <person name="Klopp C."/>
            <person name="Zahm M."/>
            <person name="Cabau C."/>
            <person name="Roques C."/>
            <person name="Donnadieu C."/>
            <person name="Bouchez O."/>
            <person name="Christie M."/>
            <person name="Larson W."/>
            <person name="Guiguen Y."/>
        </authorList>
    </citation>
    <scope>NUCLEOTIDE SEQUENCE [LARGE SCALE GENOMIC DNA]</scope>
    <source>
        <strain evidence="2">YP-PL-M2</strain>
        <tissue evidence="2">Blood</tissue>
    </source>
</reference>
<dbReference type="Proteomes" id="UP000295070">
    <property type="component" value="Chromosome 15"/>
</dbReference>